<dbReference type="GO" id="GO:0003697">
    <property type="term" value="F:single-stranded DNA binding"/>
    <property type="evidence" value="ECO:0007669"/>
    <property type="project" value="InterPro"/>
</dbReference>
<name>A0A6J6PGJ5_9ZZZZ</name>
<accession>A0A6J6PGJ5</accession>
<dbReference type="InterPro" id="IPR012340">
    <property type="entry name" value="NA-bd_OB-fold"/>
</dbReference>
<dbReference type="AlphaFoldDB" id="A0A6J6PGJ5"/>
<sequence length="101" mass="11122">MHKEHVNLVDLIGEVSEVPTEVTLPSGEEIIEIRLAVAPTGSAKSSLDVTVREKSLMRRARGLKVGNTIAVQGELRRRFWKSRGSISTRLDIEADSLEKVG</sequence>
<organism evidence="2">
    <name type="scientific">freshwater metagenome</name>
    <dbReference type="NCBI Taxonomy" id="449393"/>
    <lineage>
        <taxon>unclassified sequences</taxon>
        <taxon>metagenomes</taxon>
        <taxon>ecological metagenomes</taxon>
    </lineage>
</organism>
<dbReference type="PROSITE" id="PS50935">
    <property type="entry name" value="SSB"/>
    <property type="match status" value="1"/>
</dbReference>
<dbReference type="Pfam" id="PF00436">
    <property type="entry name" value="SSB"/>
    <property type="match status" value="1"/>
</dbReference>
<evidence type="ECO:0000256" key="1">
    <source>
        <dbReference type="ARBA" id="ARBA00023125"/>
    </source>
</evidence>
<proteinExistence type="predicted"/>
<dbReference type="SUPFAM" id="SSF50249">
    <property type="entry name" value="Nucleic acid-binding proteins"/>
    <property type="match status" value="1"/>
</dbReference>
<dbReference type="EMBL" id="CAEZXN010000020">
    <property type="protein sequence ID" value="CAB4697756.1"/>
    <property type="molecule type" value="Genomic_DNA"/>
</dbReference>
<dbReference type="InterPro" id="IPR000424">
    <property type="entry name" value="Primosome_PriB/ssb"/>
</dbReference>
<dbReference type="Gene3D" id="2.40.50.140">
    <property type="entry name" value="Nucleic acid-binding proteins"/>
    <property type="match status" value="1"/>
</dbReference>
<protein>
    <submittedName>
        <fullName evidence="2">Unannotated protein</fullName>
    </submittedName>
</protein>
<reference evidence="2" key="1">
    <citation type="submission" date="2020-05" db="EMBL/GenBank/DDBJ databases">
        <authorList>
            <person name="Chiriac C."/>
            <person name="Salcher M."/>
            <person name="Ghai R."/>
            <person name="Kavagutti S V."/>
        </authorList>
    </citation>
    <scope>NUCLEOTIDE SEQUENCE</scope>
</reference>
<gene>
    <name evidence="2" type="ORF">UFOPK2423_00984</name>
</gene>
<keyword evidence="1" id="KW-0238">DNA-binding</keyword>
<evidence type="ECO:0000313" key="2">
    <source>
        <dbReference type="EMBL" id="CAB4697756.1"/>
    </source>
</evidence>